<accession>A0AAD7XE63</accession>
<feature type="region of interest" description="Disordered" evidence="1">
    <location>
        <begin position="1"/>
        <end position="167"/>
    </location>
</feature>
<keyword evidence="2" id="KW-0812">Transmembrane</keyword>
<evidence type="ECO:0000256" key="2">
    <source>
        <dbReference type="SAM" id="Phobius"/>
    </source>
</evidence>
<protein>
    <submittedName>
        <fullName evidence="3">Uncharacterized protein</fullName>
    </submittedName>
</protein>
<reference evidence="3" key="1">
    <citation type="submission" date="2022-11" db="EMBL/GenBank/DDBJ databases">
        <title>Genome Sequence of Cubamyces cubensis.</title>
        <authorList>
            <person name="Buettner E."/>
        </authorList>
    </citation>
    <scope>NUCLEOTIDE SEQUENCE</scope>
    <source>
        <strain evidence="3">MPL-01</strain>
    </source>
</reference>
<name>A0AAD7XE63_9APHY</name>
<proteinExistence type="predicted"/>
<keyword evidence="2" id="KW-0472">Membrane</keyword>
<feature type="transmembrane region" description="Helical" evidence="2">
    <location>
        <begin position="175"/>
        <end position="197"/>
    </location>
</feature>
<feature type="compositionally biased region" description="Low complexity" evidence="1">
    <location>
        <begin position="157"/>
        <end position="167"/>
    </location>
</feature>
<comment type="caution">
    <text evidence="3">The sequence shown here is derived from an EMBL/GenBank/DDBJ whole genome shotgun (WGS) entry which is preliminary data.</text>
</comment>
<evidence type="ECO:0000256" key="1">
    <source>
        <dbReference type="SAM" id="MobiDB-lite"/>
    </source>
</evidence>
<organism evidence="3 4">
    <name type="scientific">Trametes cubensis</name>
    <dbReference type="NCBI Taxonomy" id="1111947"/>
    <lineage>
        <taxon>Eukaryota</taxon>
        <taxon>Fungi</taxon>
        <taxon>Dikarya</taxon>
        <taxon>Basidiomycota</taxon>
        <taxon>Agaricomycotina</taxon>
        <taxon>Agaricomycetes</taxon>
        <taxon>Polyporales</taxon>
        <taxon>Polyporaceae</taxon>
        <taxon>Trametes</taxon>
    </lineage>
</organism>
<feature type="compositionally biased region" description="Polar residues" evidence="1">
    <location>
        <begin position="88"/>
        <end position="135"/>
    </location>
</feature>
<dbReference type="EMBL" id="JAPEVG010000002">
    <property type="protein sequence ID" value="KAJ8502114.1"/>
    <property type="molecule type" value="Genomic_DNA"/>
</dbReference>
<keyword evidence="2" id="KW-1133">Transmembrane helix</keyword>
<feature type="compositionally biased region" description="Polar residues" evidence="1">
    <location>
        <begin position="10"/>
        <end position="43"/>
    </location>
</feature>
<dbReference type="Proteomes" id="UP001215151">
    <property type="component" value="Unassembled WGS sequence"/>
</dbReference>
<dbReference type="Gene3D" id="1.20.5.100">
    <property type="entry name" value="Cytochrome c1, transmembrane anchor, C-terminal"/>
    <property type="match status" value="1"/>
</dbReference>
<sequence>MFDVDKAKQLSETPTIPQDVPGSTSHSNPTHSNPADPGSSVSATTAPGSGNSPSSTPGATGPTIPTATPSTSSTVDPPFSTSHAANPATDTQAEATGSSSSGNTESADSATSGSSRLGEDLTTSAITNPQDSVPSPTDLRGGHSSYPPDFPSGTSVSHATSSGVAGTSGSRIGPIIGAVFGVLVVIVLAVGFGFCLLRRRRRHRRQVELMRAASEPLDWWRRPGGIPTSLPIGGAEPSECSTVRGDDAESELETLHCDSMSIEKKSVTYGNYPDI</sequence>
<evidence type="ECO:0000313" key="3">
    <source>
        <dbReference type="EMBL" id="KAJ8502114.1"/>
    </source>
</evidence>
<keyword evidence="4" id="KW-1185">Reference proteome</keyword>
<feature type="compositionally biased region" description="Low complexity" evidence="1">
    <location>
        <begin position="44"/>
        <end position="82"/>
    </location>
</feature>
<dbReference type="AlphaFoldDB" id="A0AAD7XE63"/>
<evidence type="ECO:0000313" key="4">
    <source>
        <dbReference type="Proteomes" id="UP001215151"/>
    </source>
</evidence>
<gene>
    <name evidence="3" type="ORF">ONZ51_g245</name>
</gene>